<reference evidence="1 2" key="1">
    <citation type="submission" date="2017-04" db="EMBL/GenBank/DDBJ databases">
        <authorList>
            <person name="Afonso C.L."/>
            <person name="Miller P.J."/>
            <person name="Scott M.A."/>
            <person name="Spackman E."/>
            <person name="Goraichik I."/>
            <person name="Dimitrov K.M."/>
            <person name="Suarez D.L."/>
            <person name="Swayne D.E."/>
        </authorList>
    </citation>
    <scope>NUCLEOTIDE SEQUENCE [LARGE SCALE GENOMIC DNA]</scope>
    <source>
        <strain evidence="1 2">ToBE</strain>
    </source>
</reference>
<dbReference type="Pfam" id="PF02566">
    <property type="entry name" value="OsmC"/>
    <property type="match status" value="1"/>
</dbReference>
<dbReference type="Gene3D" id="2.20.25.10">
    <property type="match status" value="1"/>
</dbReference>
<keyword evidence="2" id="KW-1185">Reference proteome</keyword>
<dbReference type="InterPro" id="IPR036102">
    <property type="entry name" value="OsmC/Ohrsf"/>
</dbReference>
<dbReference type="InterPro" id="IPR003718">
    <property type="entry name" value="OsmC/Ohr_fam"/>
</dbReference>
<dbReference type="STRING" id="698762.SAMN00808754_0621"/>
<name>A0A1W1VGK9_9FIRM</name>
<sequence length="146" mass="15813">MRVSLSWQGGMKLVGTGESGREVLMDAAPEHGGENFGARPSEVFLIGMAGCTALDVLSILAKKRIALQSFSLEVDAERASEHPKVFTAATLIYRFTGDNLPEDQIKHAIELSLSKYCGMVNTVKKAAPISYCYEINGRRSPVQPAP</sequence>
<proteinExistence type="predicted"/>
<dbReference type="Gene3D" id="3.30.300.20">
    <property type="match status" value="1"/>
</dbReference>
<dbReference type="Proteomes" id="UP000192569">
    <property type="component" value="Chromosome I"/>
</dbReference>
<dbReference type="PANTHER" id="PTHR34352">
    <property type="entry name" value="PROTEIN YHFA"/>
    <property type="match status" value="1"/>
</dbReference>
<dbReference type="AlphaFoldDB" id="A0A1W1VGK9"/>
<organism evidence="1 2">
    <name type="scientific">Thermanaeromonas toyohensis ToBE</name>
    <dbReference type="NCBI Taxonomy" id="698762"/>
    <lineage>
        <taxon>Bacteria</taxon>
        <taxon>Bacillati</taxon>
        <taxon>Bacillota</taxon>
        <taxon>Clostridia</taxon>
        <taxon>Neomoorellales</taxon>
        <taxon>Neomoorellaceae</taxon>
        <taxon>Thermanaeromonas</taxon>
    </lineage>
</organism>
<dbReference type="RefSeq" id="WP_084663936.1">
    <property type="nucleotide sequence ID" value="NZ_LT838272.1"/>
</dbReference>
<evidence type="ECO:0000313" key="2">
    <source>
        <dbReference type="Proteomes" id="UP000192569"/>
    </source>
</evidence>
<dbReference type="InterPro" id="IPR015946">
    <property type="entry name" value="KH_dom-like_a/b"/>
</dbReference>
<dbReference type="SUPFAM" id="SSF82784">
    <property type="entry name" value="OsmC-like"/>
    <property type="match status" value="1"/>
</dbReference>
<dbReference type="OrthoDB" id="9804010at2"/>
<dbReference type="PANTHER" id="PTHR34352:SF1">
    <property type="entry name" value="PROTEIN YHFA"/>
    <property type="match status" value="1"/>
</dbReference>
<dbReference type="EMBL" id="LT838272">
    <property type="protein sequence ID" value="SMB92360.1"/>
    <property type="molecule type" value="Genomic_DNA"/>
</dbReference>
<gene>
    <name evidence="1" type="ORF">SAMN00808754_0621</name>
</gene>
<protein>
    <submittedName>
        <fullName evidence="1">Putative redox protein</fullName>
    </submittedName>
</protein>
<accession>A0A1W1VGK9</accession>
<evidence type="ECO:0000313" key="1">
    <source>
        <dbReference type="EMBL" id="SMB92360.1"/>
    </source>
</evidence>